<feature type="transmembrane region" description="Helical" evidence="1">
    <location>
        <begin position="100"/>
        <end position="127"/>
    </location>
</feature>
<dbReference type="PANTHER" id="PTHR34658">
    <property type="entry name" value="OS01G0151800 PROTEIN"/>
    <property type="match status" value="1"/>
</dbReference>
<feature type="transmembrane region" description="Helical" evidence="1">
    <location>
        <begin position="189"/>
        <end position="207"/>
    </location>
</feature>
<comment type="caution">
    <text evidence="2">The sequence shown here is derived from an EMBL/GenBank/DDBJ whole genome shotgun (WGS) entry which is preliminary data.</text>
</comment>
<keyword evidence="1" id="KW-0472">Membrane</keyword>
<evidence type="ECO:0000313" key="2">
    <source>
        <dbReference type="EMBL" id="KAK4790199.1"/>
    </source>
</evidence>
<evidence type="ECO:0000256" key="1">
    <source>
        <dbReference type="SAM" id="Phobius"/>
    </source>
</evidence>
<reference evidence="2 3" key="1">
    <citation type="journal article" date="2023" name="Hortic Res">
        <title>Pangenome of water caltrop reveals structural variations and asymmetric subgenome divergence after allopolyploidization.</title>
        <authorList>
            <person name="Zhang X."/>
            <person name="Chen Y."/>
            <person name="Wang L."/>
            <person name="Yuan Y."/>
            <person name="Fang M."/>
            <person name="Shi L."/>
            <person name="Lu R."/>
            <person name="Comes H.P."/>
            <person name="Ma Y."/>
            <person name="Chen Y."/>
            <person name="Huang G."/>
            <person name="Zhou Y."/>
            <person name="Zheng Z."/>
            <person name="Qiu Y."/>
        </authorList>
    </citation>
    <scope>NUCLEOTIDE SEQUENCE [LARGE SCALE GENOMIC DNA]</scope>
    <source>
        <strain evidence="2">F231</strain>
    </source>
</reference>
<name>A0AAN7LS64_TRANT</name>
<dbReference type="PANTHER" id="PTHR34658:SF5">
    <property type="entry name" value="PROTEIN, PUTATIVE-RELATED"/>
    <property type="match status" value="1"/>
</dbReference>
<sequence>MGLSSPCSPLNSKQKQILQPCPFMAMTKTRSIMNQQIEVFISLRLPPLAEDFQPNSAHFTNCLRFLYVYIYTTSTDSVYTGHLPSSLVPCRRRLAVQYPVLLPTAVWTLLLTLTVSLASLASAAAFMSAVSPSSSPFSRNAPGGCYESSDDVDPDPQTPCGGLVGIPLGVQGEILHVPGNMVRVSEFDILLPTVFAAVAVFSSACLLRSLGLMEAIIPNNDADFFSDIM</sequence>
<keyword evidence="1" id="KW-1133">Transmembrane helix</keyword>
<gene>
    <name evidence="2" type="ORF">SAY86_017503</name>
</gene>
<keyword evidence="3" id="KW-1185">Reference proteome</keyword>
<dbReference type="EMBL" id="JAXQNO010000010">
    <property type="protein sequence ID" value="KAK4790199.1"/>
    <property type="molecule type" value="Genomic_DNA"/>
</dbReference>
<evidence type="ECO:0000313" key="3">
    <source>
        <dbReference type="Proteomes" id="UP001346149"/>
    </source>
</evidence>
<proteinExistence type="predicted"/>
<organism evidence="2 3">
    <name type="scientific">Trapa natans</name>
    <name type="common">Water chestnut</name>
    <dbReference type="NCBI Taxonomy" id="22666"/>
    <lineage>
        <taxon>Eukaryota</taxon>
        <taxon>Viridiplantae</taxon>
        <taxon>Streptophyta</taxon>
        <taxon>Embryophyta</taxon>
        <taxon>Tracheophyta</taxon>
        <taxon>Spermatophyta</taxon>
        <taxon>Magnoliopsida</taxon>
        <taxon>eudicotyledons</taxon>
        <taxon>Gunneridae</taxon>
        <taxon>Pentapetalae</taxon>
        <taxon>rosids</taxon>
        <taxon>malvids</taxon>
        <taxon>Myrtales</taxon>
        <taxon>Lythraceae</taxon>
        <taxon>Trapa</taxon>
    </lineage>
</organism>
<accession>A0AAN7LS64</accession>
<protein>
    <submittedName>
        <fullName evidence="2">Uncharacterized protein</fullName>
    </submittedName>
</protein>
<keyword evidence="1" id="KW-0812">Transmembrane</keyword>
<dbReference type="AlphaFoldDB" id="A0AAN7LS64"/>
<dbReference type="Proteomes" id="UP001346149">
    <property type="component" value="Unassembled WGS sequence"/>
</dbReference>